<feature type="region of interest" description="Disordered" evidence="1">
    <location>
        <begin position="423"/>
        <end position="475"/>
    </location>
</feature>
<name>A0A1H0QCK2_9BACI</name>
<protein>
    <submittedName>
        <fullName evidence="4">Spore coat protein SA</fullName>
    </submittedName>
</protein>
<dbReference type="InterPro" id="IPR028098">
    <property type="entry name" value="Glyco_trans_4-like_N"/>
</dbReference>
<dbReference type="SUPFAM" id="SSF53756">
    <property type="entry name" value="UDP-Glycosyltransferase/glycogen phosphorylase"/>
    <property type="match status" value="1"/>
</dbReference>
<dbReference type="Pfam" id="PF13439">
    <property type="entry name" value="Glyco_transf_4"/>
    <property type="match status" value="1"/>
</dbReference>
<proteinExistence type="predicted"/>
<evidence type="ECO:0000259" key="2">
    <source>
        <dbReference type="Pfam" id="PF00534"/>
    </source>
</evidence>
<dbReference type="STRING" id="930152.SAMN05216565_101703"/>
<dbReference type="EMBL" id="FNJU01000001">
    <property type="protein sequence ID" value="SDP15103.1"/>
    <property type="molecule type" value="Genomic_DNA"/>
</dbReference>
<dbReference type="PANTHER" id="PTHR12526:SF638">
    <property type="entry name" value="SPORE COAT PROTEIN SA"/>
    <property type="match status" value="1"/>
</dbReference>
<organism evidence="4 5">
    <name type="scientific">Litchfieldia salsa</name>
    <dbReference type="NCBI Taxonomy" id="930152"/>
    <lineage>
        <taxon>Bacteria</taxon>
        <taxon>Bacillati</taxon>
        <taxon>Bacillota</taxon>
        <taxon>Bacilli</taxon>
        <taxon>Bacillales</taxon>
        <taxon>Bacillaceae</taxon>
        <taxon>Litchfieldia</taxon>
    </lineage>
</organism>
<dbReference type="AlphaFoldDB" id="A0A1H0QCK2"/>
<dbReference type="Gene3D" id="3.40.50.2000">
    <property type="entry name" value="Glycogen Phosphorylase B"/>
    <property type="match status" value="2"/>
</dbReference>
<dbReference type="OrthoDB" id="139410at2"/>
<dbReference type="RefSeq" id="WP_090849901.1">
    <property type="nucleotide sequence ID" value="NZ_FNJU01000001.1"/>
</dbReference>
<feature type="compositionally biased region" description="Polar residues" evidence="1">
    <location>
        <begin position="383"/>
        <end position="397"/>
    </location>
</feature>
<gene>
    <name evidence="4" type="ORF">SAMN05216565_101703</name>
</gene>
<evidence type="ECO:0000313" key="4">
    <source>
        <dbReference type="EMBL" id="SDP15103.1"/>
    </source>
</evidence>
<evidence type="ECO:0000256" key="1">
    <source>
        <dbReference type="SAM" id="MobiDB-lite"/>
    </source>
</evidence>
<dbReference type="PANTHER" id="PTHR12526">
    <property type="entry name" value="GLYCOSYLTRANSFERASE"/>
    <property type="match status" value="1"/>
</dbReference>
<feature type="region of interest" description="Disordered" evidence="1">
    <location>
        <begin position="383"/>
        <end position="405"/>
    </location>
</feature>
<dbReference type="Pfam" id="PF00534">
    <property type="entry name" value="Glycos_transf_1"/>
    <property type="match status" value="1"/>
</dbReference>
<feature type="domain" description="Glycosyltransferase subfamily 4-like N-terminal" evidence="3">
    <location>
        <begin position="34"/>
        <end position="169"/>
    </location>
</feature>
<dbReference type="CDD" id="cd03801">
    <property type="entry name" value="GT4_PimA-like"/>
    <property type="match status" value="1"/>
</dbReference>
<accession>A0A1H0QCK2</accession>
<dbReference type="InterPro" id="IPR001296">
    <property type="entry name" value="Glyco_trans_1"/>
</dbReference>
<keyword evidence="4" id="KW-0167">Capsid protein</keyword>
<evidence type="ECO:0000259" key="3">
    <source>
        <dbReference type="Pfam" id="PF13439"/>
    </source>
</evidence>
<feature type="domain" description="Glycosyl transferase family 1" evidence="2">
    <location>
        <begin position="182"/>
        <end position="356"/>
    </location>
</feature>
<dbReference type="GO" id="GO:0016757">
    <property type="term" value="F:glycosyltransferase activity"/>
    <property type="evidence" value="ECO:0007669"/>
    <property type="project" value="InterPro"/>
</dbReference>
<evidence type="ECO:0000313" key="5">
    <source>
        <dbReference type="Proteomes" id="UP000199159"/>
    </source>
</evidence>
<feature type="compositionally biased region" description="Basic residues" evidence="1">
    <location>
        <begin position="435"/>
        <end position="463"/>
    </location>
</feature>
<sequence>MKVLMICTEKLPVPPILGGAIQTYLAGILPILSKEHDITVLGTNDPSLPNEEHIDGIRYVRIPGKVFELYKEGVTEFLSSEQFDLVHIFNRPRLILPVRQHAPHSKITLSMHNDMFFPEKIDPVEAQMALHEISQIVTVSDYIGNVIKDLYPESVPKIKTIYSGVDIERFLPIDHPDISGIRNELRKKHGLEDKTVILFAGRLSRNKGVDKLILAIPALAERFDNLALVIIGGNWFSQDRVTDYVAYIRALSKRLPIPVINTGYVSGDKIHEWYSAADLFVCTSQWQEPLARVHYEAMAAGLPIVTTERGGNPEVISARENGVVIKNPEDPNGFVEAITEVLSDKSLMTSMGKKGRDLALSQYTWDRVASQVLETWEEVSLEPTRSSYVAKQDQPQVEITPKTEEPLPEIAVTKITEKAVPDIDVTKKEVPPSINHKKTKQHSANHYPKSSHHKPEKQKKTKPRTQPVKQHSPLNKLLVSLNQQNLDMILKGKSPELRKSVKKKNDELSKKQIAKPLKHTKELTKRDILLSALSYIEQLNREKK</sequence>
<reference evidence="5" key="1">
    <citation type="submission" date="2016-10" db="EMBL/GenBank/DDBJ databases">
        <authorList>
            <person name="Varghese N."/>
            <person name="Submissions S."/>
        </authorList>
    </citation>
    <scope>NUCLEOTIDE SEQUENCE [LARGE SCALE GENOMIC DNA]</scope>
    <source>
        <strain evidence="5">IBRC-M10078</strain>
    </source>
</reference>
<dbReference type="Proteomes" id="UP000199159">
    <property type="component" value="Unassembled WGS sequence"/>
</dbReference>
<keyword evidence="4" id="KW-0946">Virion</keyword>
<keyword evidence="5" id="KW-1185">Reference proteome</keyword>